<name>A0A037ZHA6_9RHOB</name>
<dbReference type="GO" id="GO:0016788">
    <property type="term" value="F:hydrolase activity, acting on ester bonds"/>
    <property type="evidence" value="ECO:0007669"/>
    <property type="project" value="UniProtKB-ARBA"/>
</dbReference>
<dbReference type="Pfam" id="PF13472">
    <property type="entry name" value="Lipase_GDSL_2"/>
    <property type="match status" value="1"/>
</dbReference>
<dbReference type="Gene3D" id="3.40.50.1110">
    <property type="entry name" value="SGNH hydrolase"/>
    <property type="match status" value="1"/>
</dbReference>
<dbReference type="InterPro" id="IPR013830">
    <property type="entry name" value="SGNH_hydro"/>
</dbReference>
<proteinExistence type="predicted"/>
<feature type="domain" description="SGNH hydrolase-type esterase" evidence="1">
    <location>
        <begin position="7"/>
        <end position="197"/>
    </location>
</feature>
<accession>A0A037ZHA6</accession>
<gene>
    <name evidence="2" type="ORF">ACMU_14670</name>
</gene>
<dbReference type="SUPFAM" id="SSF52266">
    <property type="entry name" value="SGNH hydrolase"/>
    <property type="match status" value="1"/>
</dbReference>
<dbReference type="EMBL" id="JFKE01000005">
    <property type="protein sequence ID" value="KAJ54999.1"/>
    <property type="molecule type" value="Genomic_DNA"/>
</dbReference>
<organism evidence="2 3">
    <name type="scientific">Actibacterium mucosum KCTC 23349</name>
    <dbReference type="NCBI Taxonomy" id="1454373"/>
    <lineage>
        <taxon>Bacteria</taxon>
        <taxon>Pseudomonadati</taxon>
        <taxon>Pseudomonadota</taxon>
        <taxon>Alphaproteobacteria</taxon>
        <taxon>Rhodobacterales</taxon>
        <taxon>Roseobacteraceae</taxon>
        <taxon>Actibacterium</taxon>
    </lineage>
</organism>
<comment type="caution">
    <text evidence="2">The sequence shown here is derived from an EMBL/GenBank/DDBJ whole genome shotgun (WGS) entry which is preliminary data.</text>
</comment>
<sequence length="215" mass="23581">MLRTVLCYGDSNTYGQTTANKPDDRYRHDVRWPGVLRKLLGLDWLVIEEGLSGRTTVSDDPIEGAEKNGRSYLRPCIMSHKPLDLIVIMLGTNDLKIRFNKTPGEIAMGVGALITDIKSMPAGVDGRIPEILVVAPPPTAPDLKEWAPVFEGAYEKSRSLALHFERIANAHEAHFFDSALVVKSSNEDGFHLDAQAHSDLGHAIAEEIASIGWPG</sequence>
<dbReference type="STRING" id="1454373.ACMU_14670"/>
<reference evidence="2 3" key="1">
    <citation type="submission" date="2014-03" db="EMBL/GenBank/DDBJ databases">
        <title>Draft Genome Sequence of Actibacterium mucosum KCTC 23349, a Marine Alphaproteobacterium with Complex Ionic Requirements Isolated from Mediterranean Seawater at Malvarrosa Beach, Valencia, Spain.</title>
        <authorList>
            <person name="Arahal D.R."/>
            <person name="Shao Z."/>
            <person name="Lai Q."/>
            <person name="Pujalte M.J."/>
        </authorList>
    </citation>
    <scope>NUCLEOTIDE SEQUENCE [LARGE SCALE GENOMIC DNA]</scope>
    <source>
        <strain evidence="2 3">KCTC 23349</strain>
    </source>
</reference>
<dbReference type="PANTHER" id="PTHR30383:SF29">
    <property type="entry name" value="SGNH HYDROLASE-TYPE ESTERASE DOMAIN-CONTAINING PROTEIN"/>
    <property type="match status" value="1"/>
</dbReference>
<dbReference type="InterPro" id="IPR051532">
    <property type="entry name" value="Ester_Hydrolysis_Enzymes"/>
</dbReference>
<dbReference type="Proteomes" id="UP000026249">
    <property type="component" value="Unassembled WGS sequence"/>
</dbReference>
<evidence type="ECO:0000313" key="2">
    <source>
        <dbReference type="EMBL" id="KAJ54999.1"/>
    </source>
</evidence>
<evidence type="ECO:0000313" key="3">
    <source>
        <dbReference type="Proteomes" id="UP000026249"/>
    </source>
</evidence>
<dbReference type="InterPro" id="IPR036514">
    <property type="entry name" value="SGNH_hydro_sf"/>
</dbReference>
<evidence type="ECO:0000259" key="1">
    <source>
        <dbReference type="Pfam" id="PF13472"/>
    </source>
</evidence>
<dbReference type="AlphaFoldDB" id="A0A037ZHA6"/>
<keyword evidence="2" id="KW-0378">Hydrolase</keyword>
<dbReference type="PANTHER" id="PTHR30383">
    <property type="entry name" value="THIOESTERASE 1/PROTEASE 1/LYSOPHOSPHOLIPASE L1"/>
    <property type="match status" value="1"/>
</dbReference>
<keyword evidence="3" id="KW-1185">Reference proteome</keyword>
<protein>
    <submittedName>
        <fullName evidence="2">Hydrolase</fullName>
    </submittedName>
</protein>
<dbReference type="CDD" id="cd01839">
    <property type="entry name" value="SGNH_arylesterase_like"/>
    <property type="match status" value="1"/>
</dbReference>